<comment type="catalytic activity">
    <reaction evidence="1">
        <text>2-hydroxychromene-2-carboxylate = (3E)-4-(2-hydroxyphenyl)-2-oxobut-3-enoate</text>
        <dbReference type="Rhea" id="RHEA:27401"/>
        <dbReference type="ChEBI" id="CHEBI:59350"/>
        <dbReference type="ChEBI" id="CHEBI:59353"/>
        <dbReference type="EC" id="5.99.1.4"/>
    </reaction>
</comment>
<gene>
    <name evidence="3" type="ORF">NX786_27980</name>
</gene>
<feature type="domain" description="DSBA-like thioredoxin" evidence="2">
    <location>
        <begin position="3"/>
        <end position="192"/>
    </location>
</feature>
<dbReference type="RefSeq" id="WP_259452165.1">
    <property type="nucleotide sequence ID" value="NZ_CP119520.1"/>
</dbReference>
<evidence type="ECO:0000259" key="2">
    <source>
        <dbReference type="Pfam" id="PF01323"/>
    </source>
</evidence>
<evidence type="ECO:0000256" key="1">
    <source>
        <dbReference type="PIRNR" id="PIRNR006386"/>
    </source>
</evidence>
<dbReference type="Pfam" id="PF01323">
    <property type="entry name" value="DSBA"/>
    <property type="match status" value="1"/>
</dbReference>
<dbReference type="SUPFAM" id="SSF52833">
    <property type="entry name" value="Thioredoxin-like"/>
    <property type="match status" value="1"/>
</dbReference>
<protein>
    <recommendedName>
        <fullName evidence="1">2-hydroxychromene-2-carboxylate isomerase</fullName>
        <ecNumber evidence="1">5.99.1.4</ecNumber>
    </recommendedName>
</protein>
<dbReference type="GO" id="GO:0016853">
    <property type="term" value="F:isomerase activity"/>
    <property type="evidence" value="ECO:0007669"/>
    <property type="project" value="UniProtKB-KW"/>
</dbReference>
<reference evidence="3" key="1">
    <citation type="submission" date="2022-08" db="EMBL/GenBank/DDBJ databases">
        <title>Reclassification of Massilia species as members of the genera Telluria, Duganella, Pseudoduganella, Mokoshia gen. nov. and Zemynaea gen. nov. using orthogonal and non-orthogonal genome-based approaches.</title>
        <authorList>
            <person name="Bowman J.P."/>
        </authorList>
    </citation>
    <scope>NUCLEOTIDE SEQUENCE</scope>
    <source>
        <strain evidence="3">LMG 11547</strain>
    </source>
</reference>
<dbReference type="PANTHER" id="PTHR42943:SF2">
    <property type="entry name" value="GLUTATHIONE S-TRANSFERASE KAPPA 1"/>
    <property type="match status" value="1"/>
</dbReference>
<organism evidence="3 4">
    <name type="scientific">Telluria mixta</name>
    <dbReference type="NCBI Taxonomy" id="34071"/>
    <lineage>
        <taxon>Bacteria</taxon>
        <taxon>Pseudomonadati</taxon>
        <taxon>Pseudomonadota</taxon>
        <taxon>Betaproteobacteria</taxon>
        <taxon>Burkholderiales</taxon>
        <taxon>Oxalobacteraceae</taxon>
        <taxon>Telluria group</taxon>
        <taxon>Telluria</taxon>
    </lineage>
</organism>
<dbReference type="InterPro" id="IPR014440">
    <property type="entry name" value="HCCAis_GSTk"/>
</dbReference>
<dbReference type="EC" id="5.99.1.4" evidence="1"/>
<dbReference type="PANTHER" id="PTHR42943">
    <property type="entry name" value="GLUTATHIONE S-TRANSFERASE KAPPA"/>
    <property type="match status" value="1"/>
</dbReference>
<comment type="similarity">
    <text evidence="1">Belongs to the GST superfamily. NadH family.</text>
</comment>
<dbReference type="InterPro" id="IPR051924">
    <property type="entry name" value="GST_Kappa/NadH"/>
</dbReference>
<dbReference type="Proteomes" id="UP001165263">
    <property type="component" value="Unassembled WGS sequence"/>
</dbReference>
<accession>A0ABT2C751</accession>
<keyword evidence="1 3" id="KW-0413">Isomerase</keyword>
<dbReference type="Gene3D" id="3.40.30.10">
    <property type="entry name" value="Glutaredoxin"/>
    <property type="match status" value="1"/>
</dbReference>
<dbReference type="PIRSF" id="PIRSF006386">
    <property type="entry name" value="HCCAis_GSTk"/>
    <property type="match status" value="1"/>
</dbReference>
<evidence type="ECO:0000313" key="4">
    <source>
        <dbReference type="Proteomes" id="UP001165263"/>
    </source>
</evidence>
<sequence>MNTIEFWFDFGSNYSYLSIMRTQRIRRLAADAGVRVVLKPFLLGPIFKAQGWETSPFVLQAAKGRYVWRDMERQCAKYGLRWRQPSVFPRNGLLAARVALHGEGAAWEFDFCEQVMLANFADDREIGDEAVIRAILAGLGVDSDPIVAAARGDACKAGLRARTAAAQSRGIFGAPTFFVGDEMFWGNDRLEDALALAGR</sequence>
<dbReference type="EMBL" id="JANUHC010000013">
    <property type="protein sequence ID" value="MCS0633180.1"/>
    <property type="molecule type" value="Genomic_DNA"/>
</dbReference>
<evidence type="ECO:0000313" key="3">
    <source>
        <dbReference type="EMBL" id="MCS0633180.1"/>
    </source>
</evidence>
<dbReference type="InterPro" id="IPR001853">
    <property type="entry name" value="DSBA-like_thioredoxin_dom"/>
</dbReference>
<dbReference type="InterPro" id="IPR044087">
    <property type="entry name" value="NahD-like"/>
</dbReference>
<dbReference type="CDD" id="cd03022">
    <property type="entry name" value="DsbA_HCCA_Iso"/>
    <property type="match status" value="1"/>
</dbReference>
<proteinExistence type="inferred from homology"/>
<comment type="caution">
    <text evidence="3">The sequence shown here is derived from an EMBL/GenBank/DDBJ whole genome shotgun (WGS) entry which is preliminary data.</text>
</comment>
<dbReference type="InterPro" id="IPR036249">
    <property type="entry name" value="Thioredoxin-like_sf"/>
</dbReference>
<name>A0ABT2C751_9BURK</name>
<keyword evidence="4" id="KW-1185">Reference proteome</keyword>